<dbReference type="Gene3D" id="3.40.50.1970">
    <property type="match status" value="1"/>
</dbReference>
<name>Q4FS08_PSYA2</name>
<sequence length="410" mass="44810">MNNFQYYNPVRIIFGEGQIEKLANLVPTDARVLITYGGGSAQRTGTLDEVKTALAASGSREVFEFGGIEANPEFTTLLKAADMVNEHNIDFLLAVGGGSVIDGSKFVALVSSLTEQDGTVSRDKAWDALTSYCRDIDSAVDLGAVLTIPATGSEMNSGGVINFSERQAKLPFGNPLAFPKFSILDPTKTMTLPERQVMNGVADAFVHVMEQYLTYPVNAKVQDAFAESLLKILIEEGAAVKADPENLETRKNIMWTATMALNGLIGTGVPQDWTTHMIGHELTSLHAIDHARTLTIVLPSVMRELKDSKKDKLLQYARNVWHIKADDNGTELNDDAIIEAAIKQTENFFRELGLPVSLEDAELDATAIDPIIKQLEVHGMVKLGEHGKNDLAVSRRILERAITSKTIKNK</sequence>
<comment type="cofactor">
    <cofactor evidence="1">
        <name>Fe cation</name>
        <dbReference type="ChEBI" id="CHEBI:24875"/>
    </cofactor>
</comment>
<dbReference type="CDD" id="cd08187">
    <property type="entry name" value="BDH"/>
    <property type="match status" value="1"/>
</dbReference>
<dbReference type="InterPro" id="IPR056798">
    <property type="entry name" value="ADH_Fe_C"/>
</dbReference>
<feature type="domain" description="Alcohol dehydrogenase iron-type/glycerol dehydrogenase GldA" evidence="4">
    <location>
        <begin position="9"/>
        <end position="186"/>
    </location>
</feature>
<dbReference type="EMBL" id="CP000082">
    <property type="protein sequence ID" value="AAZ19200.1"/>
    <property type="molecule type" value="Genomic_DNA"/>
</dbReference>
<feature type="domain" description="Fe-containing alcohol dehydrogenase-like C-terminal" evidence="5">
    <location>
        <begin position="201"/>
        <end position="370"/>
    </location>
</feature>
<evidence type="ECO:0000256" key="2">
    <source>
        <dbReference type="ARBA" id="ARBA00007358"/>
    </source>
</evidence>
<evidence type="ECO:0000256" key="3">
    <source>
        <dbReference type="ARBA" id="ARBA00023002"/>
    </source>
</evidence>
<gene>
    <name evidence="6" type="ordered locus">Psyc_1352</name>
</gene>
<proteinExistence type="inferred from homology"/>
<dbReference type="InterPro" id="IPR044731">
    <property type="entry name" value="BDH-like"/>
</dbReference>
<dbReference type="PANTHER" id="PTHR43633">
    <property type="entry name" value="ALCOHOL DEHYDROGENASE YQHD"/>
    <property type="match status" value="1"/>
</dbReference>
<keyword evidence="3" id="KW-0560">Oxidoreductase</keyword>
<dbReference type="SUPFAM" id="SSF56796">
    <property type="entry name" value="Dehydroquinate synthase-like"/>
    <property type="match status" value="1"/>
</dbReference>
<dbReference type="GO" id="GO:1990002">
    <property type="term" value="F:methylglyoxal reductase (NADPH) (acetol producing) activity"/>
    <property type="evidence" value="ECO:0007669"/>
    <property type="project" value="TreeGrafter"/>
</dbReference>
<evidence type="ECO:0000259" key="5">
    <source>
        <dbReference type="Pfam" id="PF25137"/>
    </source>
</evidence>
<dbReference type="Gene3D" id="1.20.1090.10">
    <property type="entry name" value="Dehydroquinate synthase-like - alpha domain"/>
    <property type="match status" value="1"/>
</dbReference>
<dbReference type="InterPro" id="IPR018211">
    <property type="entry name" value="ADH_Fe_CS"/>
</dbReference>
<dbReference type="GO" id="GO:0008106">
    <property type="term" value="F:alcohol dehydrogenase (NADP+) activity"/>
    <property type="evidence" value="ECO:0007669"/>
    <property type="project" value="TreeGrafter"/>
</dbReference>
<organism evidence="6 7">
    <name type="scientific">Psychrobacter arcticus (strain DSM 17307 / VKM B-2377 / 273-4)</name>
    <dbReference type="NCBI Taxonomy" id="259536"/>
    <lineage>
        <taxon>Bacteria</taxon>
        <taxon>Pseudomonadati</taxon>
        <taxon>Pseudomonadota</taxon>
        <taxon>Gammaproteobacteria</taxon>
        <taxon>Moraxellales</taxon>
        <taxon>Moraxellaceae</taxon>
        <taxon>Psychrobacter</taxon>
    </lineage>
</organism>
<dbReference type="InterPro" id="IPR001670">
    <property type="entry name" value="ADH_Fe/GldA"/>
</dbReference>
<dbReference type="GO" id="GO:1990362">
    <property type="term" value="F:butanol dehydrogenase (NAD+) activity"/>
    <property type="evidence" value="ECO:0007669"/>
    <property type="project" value="InterPro"/>
</dbReference>
<dbReference type="OrthoDB" id="9815791at2"/>
<dbReference type="HOGENOM" id="CLU_007207_0_4_6"/>
<protein>
    <submittedName>
        <fullName evidence="6">Putative iron-containing alcohol dehydrogenase</fullName>
    </submittedName>
</protein>
<dbReference type="AlphaFoldDB" id="Q4FS08"/>
<reference evidence="6 7" key="1">
    <citation type="journal article" date="2010" name="Appl. Environ. Microbiol.">
        <title>The genome sequence of Psychrobacter arcticus 273-4, a psychroactive Siberian permafrost bacterium, reveals mechanisms for adaptation to low-temperature growth.</title>
        <authorList>
            <person name="Ayala-del-Rio H.L."/>
            <person name="Chain P.S."/>
            <person name="Grzymski J.J."/>
            <person name="Ponder M.A."/>
            <person name="Ivanova N."/>
            <person name="Bergholz P.W."/>
            <person name="Di Bartolo G."/>
            <person name="Hauser L."/>
            <person name="Land M."/>
            <person name="Bakermans C."/>
            <person name="Rodrigues D."/>
            <person name="Klappenbach J."/>
            <person name="Zarka D."/>
            <person name="Larimer F."/>
            <person name="Richardson P."/>
            <person name="Murray A."/>
            <person name="Thomashow M."/>
            <person name="Tiedje J.M."/>
        </authorList>
    </citation>
    <scope>NUCLEOTIDE SEQUENCE [LARGE SCALE GENOMIC DNA]</scope>
    <source>
        <strain evidence="7">DSM 17307 / VKM B-2377 / 273-4</strain>
    </source>
</reference>
<dbReference type="eggNOG" id="COG1979">
    <property type="taxonomic scope" value="Bacteria"/>
</dbReference>
<evidence type="ECO:0000259" key="4">
    <source>
        <dbReference type="Pfam" id="PF00465"/>
    </source>
</evidence>
<dbReference type="KEGG" id="par:Psyc_1352"/>
<keyword evidence="7" id="KW-1185">Reference proteome</keyword>
<dbReference type="FunFam" id="3.40.50.1970:FF:000003">
    <property type="entry name" value="Alcohol dehydrogenase, iron-containing"/>
    <property type="match status" value="1"/>
</dbReference>
<comment type="similarity">
    <text evidence="2">Belongs to the iron-containing alcohol dehydrogenase family.</text>
</comment>
<evidence type="ECO:0000256" key="1">
    <source>
        <dbReference type="ARBA" id="ARBA00001962"/>
    </source>
</evidence>
<dbReference type="GO" id="GO:0046872">
    <property type="term" value="F:metal ion binding"/>
    <property type="evidence" value="ECO:0007669"/>
    <property type="project" value="InterPro"/>
</dbReference>
<evidence type="ECO:0000313" key="6">
    <source>
        <dbReference type="EMBL" id="AAZ19200.1"/>
    </source>
</evidence>
<dbReference type="PANTHER" id="PTHR43633:SF1">
    <property type="entry name" value="ALCOHOL DEHYDROGENASE YQHD"/>
    <property type="match status" value="1"/>
</dbReference>
<dbReference type="STRING" id="259536.Psyc_1352"/>
<dbReference type="GO" id="GO:0005829">
    <property type="term" value="C:cytosol"/>
    <property type="evidence" value="ECO:0007669"/>
    <property type="project" value="TreeGrafter"/>
</dbReference>
<dbReference type="Proteomes" id="UP000000546">
    <property type="component" value="Chromosome"/>
</dbReference>
<dbReference type="Pfam" id="PF00465">
    <property type="entry name" value="Fe-ADH"/>
    <property type="match status" value="1"/>
</dbReference>
<evidence type="ECO:0000313" key="7">
    <source>
        <dbReference type="Proteomes" id="UP000000546"/>
    </source>
</evidence>
<dbReference type="PROSITE" id="PS00060">
    <property type="entry name" value="ADH_IRON_2"/>
    <property type="match status" value="1"/>
</dbReference>
<dbReference type="Pfam" id="PF25137">
    <property type="entry name" value="ADH_Fe_C"/>
    <property type="match status" value="1"/>
</dbReference>
<accession>Q4FS08</accession>
<dbReference type="RefSeq" id="WP_011280621.1">
    <property type="nucleotide sequence ID" value="NC_007204.1"/>
</dbReference>